<evidence type="ECO:0000313" key="2">
    <source>
        <dbReference type="Proteomes" id="UP000251241"/>
    </source>
</evidence>
<proteinExistence type="predicted"/>
<sequence length="152" mass="17507">MGKIIFRFWLVNVLISVALFVLYRLVIAETDTAATGFLETIIVILDIIVNLGFSTIYLFAVILCSLLFFLNHIEKIRRNKALSFLTFSGIPAVCLILLIIYILVGFYRYHMVLDPLKMLLLFSVIYLASTILEFILFRKIIEKQQADPKVQQ</sequence>
<reference evidence="1 2" key="1">
    <citation type="submission" date="2018-06" db="EMBL/GenBank/DDBJ databases">
        <authorList>
            <consortium name="Pathogen Informatics"/>
            <person name="Doyle S."/>
        </authorList>
    </citation>
    <scope>NUCLEOTIDE SEQUENCE [LARGE SCALE GENOMIC DNA]</scope>
    <source>
        <strain evidence="1 2">NCTC11343</strain>
    </source>
</reference>
<gene>
    <name evidence="1" type="ORF">NCTC11343_02044</name>
</gene>
<dbReference type="Proteomes" id="UP000251241">
    <property type="component" value="Unassembled WGS sequence"/>
</dbReference>
<accession>A0A2X2ITB1</accession>
<protein>
    <submittedName>
        <fullName evidence="1">Uncharacterized protein</fullName>
    </submittedName>
</protein>
<organism evidence="1 2">
    <name type="scientific">Sphingobacterium multivorum</name>
    <dbReference type="NCBI Taxonomy" id="28454"/>
    <lineage>
        <taxon>Bacteria</taxon>
        <taxon>Pseudomonadati</taxon>
        <taxon>Bacteroidota</taxon>
        <taxon>Sphingobacteriia</taxon>
        <taxon>Sphingobacteriales</taxon>
        <taxon>Sphingobacteriaceae</taxon>
        <taxon>Sphingobacterium</taxon>
    </lineage>
</organism>
<dbReference type="GeneID" id="97181173"/>
<evidence type="ECO:0000313" key="1">
    <source>
        <dbReference type="EMBL" id="SPZ85482.1"/>
    </source>
</evidence>
<name>A0A2X2ITB1_SPHMU</name>
<dbReference type="RefSeq" id="WP_112374543.1">
    <property type="nucleotide sequence ID" value="NZ_CP069793.1"/>
</dbReference>
<dbReference type="AlphaFoldDB" id="A0A2X2ITB1"/>
<dbReference type="EMBL" id="UAUU01000008">
    <property type="protein sequence ID" value="SPZ85482.1"/>
    <property type="molecule type" value="Genomic_DNA"/>
</dbReference>